<evidence type="ECO:0000259" key="1">
    <source>
        <dbReference type="Pfam" id="PF08937"/>
    </source>
</evidence>
<dbReference type="Gene3D" id="3.40.50.11200">
    <property type="match status" value="1"/>
</dbReference>
<dbReference type="InterPro" id="IPR015032">
    <property type="entry name" value="ThsB__TIR-like_domain"/>
</dbReference>
<dbReference type="InterPro" id="IPR036490">
    <property type="entry name" value="ThsB_TIR-like_sf"/>
</dbReference>
<reference evidence="3" key="1">
    <citation type="journal article" date="2019" name="Int. J. Syst. Evol. Microbiol.">
        <title>The Global Catalogue of Microorganisms (GCM) 10K type strain sequencing project: providing services to taxonomists for standard genome sequencing and annotation.</title>
        <authorList>
            <consortium name="The Broad Institute Genomics Platform"/>
            <consortium name="The Broad Institute Genome Sequencing Center for Infectious Disease"/>
            <person name="Wu L."/>
            <person name="Ma J."/>
        </authorList>
    </citation>
    <scope>NUCLEOTIDE SEQUENCE [LARGE SCALE GENOMIC DNA]</scope>
    <source>
        <strain evidence="3">KCTC 42501</strain>
    </source>
</reference>
<gene>
    <name evidence="2" type="ORF">ACFOPI_03480</name>
</gene>
<proteinExistence type="predicted"/>
<dbReference type="RefSeq" id="WP_382170802.1">
    <property type="nucleotide sequence ID" value="NZ_JBHRXX010000001.1"/>
</dbReference>
<protein>
    <submittedName>
        <fullName evidence="2">TIR domain-containing protein</fullName>
    </submittedName>
</protein>
<evidence type="ECO:0000313" key="3">
    <source>
        <dbReference type="Proteomes" id="UP001595729"/>
    </source>
</evidence>
<accession>A0ABV7VZN8</accession>
<dbReference type="Pfam" id="PF08937">
    <property type="entry name" value="ThsB_TIR"/>
    <property type="match status" value="1"/>
</dbReference>
<sequence length="199" mass="22804">MARKTFFSFHYKPDVQRAQVVRKSQFFKDHGEAGFYDASAFEKTKNEDPERLKRFLRKEIQGTSVICVLIGAETASRRWVRFEILQALFDGRGLMGVRIHSIANFEGTTAKAGDNPFDLLGVYCKDDEIQVVERKTISDKWTYTSDFGKQLLDDWPYTSKLPPTGCTALSKFFSIYSWANDSHERIEGWIETAATQAGY</sequence>
<evidence type="ECO:0000313" key="2">
    <source>
        <dbReference type="EMBL" id="MFC3682639.1"/>
    </source>
</evidence>
<dbReference type="SUPFAM" id="SSF52206">
    <property type="entry name" value="Hypothetical protein MTH538"/>
    <property type="match status" value="1"/>
</dbReference>
<organism evidence="2 3">
    <name type="scientific">Hydrogenophaga luteola</name>
    <dbReference type="NCBI Taxonomy" id="1591122"/>
    <lineage>
        <taxon>Bacteria</taxon>
        <taxon>Pseudomonadati</taxon>
        <taxon>Pseudomonadota</taxon>
        <taxon>Betaproteobacteria</taxon>
        <taxon>Burkholderiales</taxon>
        <taxon>Comamonadaceae</taxon>
        <taxon>Hydrogenophaga</taxon>
    </lineage>
</organism>
<name>A0ABV7VZN8_9BURK</name>
<dbReference type="Proteomes" id="UP001595729">
    <property type="component" value="Unassembled WGS sequence"/>
</dbReference>
<keyword evidence="3" id="KW-1185">Reference proteome</keyword>
<feature type="domain" description="Thoeris protein ThsB TIR-like" evidence="1">
    <location>
        <begin position="6"/>
        <end position="101"/>
    </location>
</feature>
<dbReference type="EMBL" id="JBHRXX010000001">
    <property type="protein sequence ID" value="MFC3682639.1"/>
    <property type="molecule type" value="Genomic_DNA"/>
</dbReference>
<comment type="caution">
    <text evidence="2">The sequence shown here is derived from an EMBL/GenBank/DDBJ whole genome shotgun (WGS) entry which is preliminary data.</text>
</comment>